<sequence>MWGEDVGAIVITDPDGHEVRRADGWKVGKTAEVAEFLWDEMEHNKARAAERERLVGLKSVSITSTDATGHTPGRTTSRYHLTPEQLAQVLSLAERLAAANAAG</sequence>
<evidence type="ECO:0000313" key="1">
    <source>
        <dbReference type="EMBL" id="RKM92566.1"/>
    </source>
</evidence>
<proteinExistence type="predicted"/>
<reference evidence="1 2" key="1">
    <citation type="journal article" date="2014" name="Genome Announc.">
        <title>Draft Genome Sequence of Streptomyces fradiae ATCC 19609, a Strain Highly Sensitive to Antibiotics.</title>
        <authorList>
            <person name="Bekker O.B."/>
            <person name="Klimina K.M."/>
            <person name="Vatlin A.A."/>
            <person name="Zakharevich N.V."/>
            <person name="Kasianov A.S."/>
            <person name="Danilenko V.N."/>
        </authorList>
    </citation>
    <scope>NUCLEOTIDE SEQUENCE [LARGE SCALE GENOMIC DNA]</scope>
    <source>
        <strain evidence="1 2">ATCC 19609</strain>
    </source>
</reference>
<evidence type="ECO:0000313" key="2">
    <source>
        <dbReference type="Proteomes" id="UP000028058"/>
    </source>
</evidence>
<name>A0A3R7HX06_9ACTN</name>
<comment type="caution">
    <text evidence="1">The sequence shown here is derived from an EMBL/GenBank/DDBJ whole genome shotgun (WGS) entry which is preliminary data.</text>
</comment>
<gene>
    <name evidence="1" type="ORF">SFRA_024560</name>
</gene>
<organism evidence="1 2">
    <name type="scientific">Streptomyces xinghaiensis</name>
    <dbReference type="NCBI Taxonomy" id="1038928"/>
    <lineage>
        <taxon>Bacteria</taxon>
        <taxon>Bacillati</taxon>
        <taxon>Actinomycetota</taxon>
        <taxon>Actinomycetes</taxon>
        <taxon>Kitasatosporales</taxon>
        <taxon>Streptomycetaceae</taxon>
        <taxon>Streptomyces</taxon>
    </lineage>
</organism>
<keyword evidence="2" id="KW-1185">Reference proteome</keyword>
<dbReference type="EMBL" id="JNAD02000013">
    <property type="protein sequence ID" value="RKM92566.1"/>
    <property type="molecule type" value="Genomic_DNA"/>
</dbReference>
<dbReference type="AlphaFoldDB" id="A0A3R7HX06"/>
<accession>A0A3R7HX06</accession>
<dbReference type="Proteomes" id="UP000028058">
    <property type="component" value="Unassembled WGS sequence"/>
</dbReference>
<protein>
    <submittedName>
        <fullName evidence="1">Uncharacterized protein</fullName>
    </submittedName>
</protein>